<evidence type="ECO:0000313" key="2">
    <source>
        <dbReference type="Proteomes" id="UP000260790"/>
    </source>
</evidence>
<evidence type="ECO:0000313" key="1">
    <source>
        <dbReference type="EMBL" id="RGK46841.1"/>
    </source>
</evidence>
<accession>A0A8B2Z1D7</accession>
<dbReference type="EMBL" id="QSQR01000004">
    <property type="protein sequence ID" value="RGK46841.1"/>
    <property type="molecule type" value="Genomic_DNA"/>
</dbReference>
<name>A0A8B2Z1D7_9LACO</name>
<organism evidence="1 2">
    <name type="scientific">Ligilactobacillus ruminis</name>
    <dbReference type="NCBI Taxonomy" id="1623"/>
    <lineage>
        <taxon>Bacteria</taxon>
        <taxon>Bacillati</taxon>
        <taxon>Bacillota</taxon>
        <taxon>Bacilli</taxon>
        <taxon>Lactobacillales</taxon>
        <taxon>Lactobacillaceae</taxon>
        <taxon>Ligilactobacillus</taxon>
    </lineage>
</organism>
<dbReference type="Proteomes" id="UP000260790">
    <property type="component" value="Unassembled WGS sequence"/>
</dbReference>
<gene>
    <name evidence="1" type="ORF">DXD09_05595</name>
</gene>
<dbReference type="AlphaFoldDB" id="A0A8B2Z1D7"/>
<protein>
    <submittedName>
        <fullName evidence="1">Uncharacterized protein</fullName>
    </submittedName>
</protein>
<reference evidence="1 2" key="1">
    <citation type="submission" date="2018-08" db="EMBL/GenBank/DDBJ databases">
        <title>A genome reference for cultivated species of the human gut microbiota.</title>
        <authorList>
            <person name="Zou Y."/>
            <person name="Xue W."/>
            <person name="Luo G."/>
        </authorList>
    </citation>
    <scope>NUCLEOTIDE SEQUENCE [LARGE SCALE GENOMIC DNA]</scope>
    <source>
        <strain evidence="1 2">TF10-9AT</strain>
    </source>
</reference>
<proteinExistence type="predicted"/>
<comment type="caution">
    <text evidence="1">The sequence shown here is derived from an EMBL/GenBank/DDBJ whole genome shotgun (WGS) entry which is preliminary data.</text>
</comment>
<sequence>MGTYEEKATRFKRVAEKRTNKIIDQIRLLGNCANKSNYEYTDKEVDRIFSAIESELEITKSQYKSRKDSRKFKL</sequence>